<feature type="binding site" evidence="10">
    <location>
        <position position="245"/>
    </location>
    <ligand>
        <name>[4Fe-4S] cluster</name>
        <dbReference type="ChEBI" id="CHEBI:49883"/>
    </ligand>
</feature>
<feature type="region of interest" description="Fe-S binding site B" evidence="10">
    <location>
        <begin position="231"/>
        <end position="245"/>
    </location>
</feature>
<keyword evidence="7 10" id="KW-0408">Iron</keyword>
<keyword evidence="3 10" id="KW-0004">4Fe-4S</keyword>
<feature type="binding site" evidence="10">
    <location>
        <position position="234"/>
    </location>
    <ligand>
        <name>[4Fe-4S] cluster</name>
        <dbReference type="ChEBI" id="CHEBI:49883"/>
    </ligand>
</feature>
<comment type="function">
    <text evidence="10">Component of the cytosolic iron-sulfur (Fe-S) protein assembly (CIA) machinery. Required for the maturation of extramitochondrial Fe-S proteins. Part of an electron transfer chain functioning in an early step of cytosolic Fe-S biogenesis, facilitating the de novo assembly of a [4Fe-4S] cluster on the cytosolic Fe-S scaffold complex. Electrons are transferred from NADPH via a FAD- and FMN-containing diflavin oxidoreductase. Together with the diflavin oxidoreductase, also required for the assembly of the diferric tyrosyl radical cofactor of ribonucleotide reductase (RNR), probably by providing electrons for reduction during radical cofactor maturation in the catalytic small subunit.</text>
</comment>
<dbReference type="SUPFAM" id="SSF53335">
    <property type="entry name" value="S-adenosyl-L-methionine-dependent methyltransferases"/>
    <property type="match status" value="1"/>
</dbReference>
<sequence length="330" mass="35669">MLGSVLAFTDDAVLPASTVLNALRELEDGGAEKCDPLIITQVSLLSRLPVEDSSMDIVLSLCGSHESPSDQLLKEVSRVLKPGGTILLYHSQSATVDANKETSALERKLLLSGFLEAQSLQSKSILGSNVLSLMVKAKKSSWKIGSSFAIKKAPKSSPVVQIDIDSDLIDEDSLLTEEDLKKPQLPLVGDCEVGATRKACKNCTCGRAEAEQKVEKLGLTDDLQNNPQSACGSCGLGDAFRCSTCPYKGLPPFKLGEKVRVGHPLWAAVDVGVRSVVSMPLLGSRCERGDLRRGDLERPEWAIQSGPLWTSVSKAWWYVRILIESHIVKV</sequence>
<evidence type="ECO:0000256" key="5">
    <source>
        <dbReference type="ARBA" id="ARBA00022714"/>
    </source>
</evidence>
<evidence type="ECO:0000256" key="6">
    <source>
        <dbReference type="ARBA" id="ARBA00022723"/>
    </source>
</evidence>
<comment type="cofactor">
    <cofactor evidence="10">
        <name>[2Fe-2S] cluster</name>
        <dbReference type="ChEBI" id="CHEBI:190135"/>
    </cofactor>
</comment>
<feature type="short sequence motif" description="Cx2C motif 1" evidence="10">
    <location>
        <begin position="231"/>
        <end position="234"/>
    </location>
</feature>
<keyword evidence="8 10" id="KW-0411">Iron-sulfur</keyword>
<dbReference type="GO" id="GO:0009055">
    <property type="term" value="F:electron transfer activity"/>
    <property type="evidence" value="ECO:0007669"/>
    <property type="project" value="UniProtKB-UniRule"/>
</dbReference>
<evidence type="ECO:0000256" key="9">
    <source>
        <dbReference type="ARBA" id="ARBA00023128"/>
    </source>
</evidence>
<feature type="binding site" evidence="10">
    <location>
        <position position="200"/>
    </location>
    <ligand>
        <name>[2Fe-2S] cluster</name>
        <dbReference type="ChEBI" id="CHEBI:190135"/>
    </ligand>
</feature>
<evidence type="ECO:0000256" key="1">
    <source>
        <dbReference type="ARBA" id="ARBA00001966"/>
    </source>
</evidence>
<dbReference type="GO" id="GO:0051537">
    <property type="term" value="F:2 iron, 2 sulfur cluster binding"/>
    <property type="evidence" value="ECO:0007669"/>
    <property type="project" value="UniProtKB-UniRule"/>
</dbReference>
<comment type="domain">
    <text evidence="10">The twin Cx2C motifs are involved in the recognition by the mitochondrial MIA40-ERV1 disulfide relay system. The formation of 2 disulfide bonds in the Cx2C motifs through dithiol/disulfide exchange reactions effectively traps the protein in the mitochondrial intermembrane space.</text>
</comment>
<keyword evidence="14" id="KW-1185">Reference proteome</keyword>
<name>W9SI96_9ROSA</name>
<evidence type="ECO:0000256" key="8">
    <source>
        <dbReference type="ARBA" id="ARBA00023014"/>
    </source>
</evidence>
<feature type="domain" description="Anamorsin C-terminal" evidence="11">
    <location>
        <begin position="225"/>
        <end position="261"/>
    </location>
</feature>
<comment type="domain">
    <text evidence="10">The N-terminal domain has structural similarity with S-adenosyl-L-methionine-dependent methyltransferases, but does not bind S-adenosyl-L-methionine. It is required for correct assembly of the 2 Fe-S clusters.</text>
</comment>
<feature type="binding site" evidence="10">
    <location>
        <position position="205"/>
    </location>
    <ligand>
        <name>[2Fe-2S] cluster</name>
        <dbReference type="ChEBI" id="CHEBI:190135"/>
    </ligand>
</feature>
<dbReference type="GO" id="GO:0005758">
    <property type="term" value="C:mitochondrial intermembrane space"/>
    <property type="evidence" value="ECO:0007669"/>
    <property type="project" value="UniProtKB-SubCell"/>
</dbReference>
<gene>
    <name evidence="13" type="ORF">L484_014980</name>
</gene>
<comment type="subcellular location">
    <subcellularLocation>
        <location evidence="10">Cytoplasm</location>
    </subcellularLocation>
    <subcellularLocation>
        <location evidence="10">Mitochondrion intermembrane space</location>
    </subcellularLocation>
</comment>
<protein>
    <recommendedName>
        <fullName evidence="10">Anamorsin homolog</fullName>
    </recommendedName>
    <alternativeName>
        <fullName evidence="10">Fe-S cluster assembly protein DRE2 homolog</fullName>
    </alternativeName>
</protein>
<evidence type="ECO:0000256" key="4">
    <source>
        <dbReference type="ARBA" id="ARBA00022490"/>
    </source>
</evidence>
<accession>W9SI96</accession>
<comment type="subunit">
    <text evidence="10">Monomer.</text>
</comment>
<dbReference type="HAMAP" id="MF_03115">
    <property type="entry name" value="Anamorsin"/>
    <property type="match status" value="1"/>
</dbReference>
<dbReference type="AlphaFoldDB" id="W9SI96"/>
<organism evidence="13 14">
    <name type="scientific">Morus notabilis</name>
    <dbReference type="NCBI Taxonomy" id="981085"/>
    <lineage>
        <taxon>Eukaryota</taxon>
        <taxon>Viridiplantae</taxon>
        <taxon>Streptophyta</taxon>
        <taxon>Embryophyta</taxon>
        <taxon>Tracheophyta</taxon>
        <taxon>Spermatophyta</taxon>
        <taxon>Magnoliopsida</taxon>
        <taxon>eudicotyledons</taxon>
        <taxon>Gunneridae</taxon>
        <taxon>Pentapetalae</taxon>
        <taxon>rosids</taxon>
        <taxon>fabids</taxon>
        <taxon>Rosales</taxon>
        <taxon>Moraceae</taxon>
        <taxon>Moreae</taxon>
        <taxon>Morus</taxon>
    </lineage>
</organism>
<feature type="binding site" evidence="10">
    <location>
        <position position="231"/>
    </location>
    <ligand>
        <name>[4Fe-4S] cluster</name>
        <dbReference type="ChEBI" id="CHEBI:49883"/>
    </ligand>
</feature>
<dbReference type="Proteomes" id="UP000030645">
    <property type="component" value="Unassembled WGS sequence"/>
</dbReference>
<evidence type="ECO:0000313" key="14">
    <source>
        <dbReference type="Proteomes" id="UP000030645"/>
    </source>
</evidence>
<dbReference type="EMBL" id="KE346319">
    <property type="protein sequence ID" value="EXC33100.1"/>
    <property type="molecule type" value="Genomic_DNA"/>
</dbReference>
<reference evidence="14" key="1">
    <citation type="submission" date="2013-01" db="EMBL/GenBank/DDBJ databases">
        <title>Draft Genome Sequence of a Mulberry Tree, Morus notabilis C.K. Schneid.</title>
        <authorList>
            <person name="He N."/>
            <person name="Zhao S."/>
        </authorList>
    </citation>
    <scope>NUCLEOTIDE SEQUENCE</scope>
</reference>
<feature type="binding site" evidence="10">
    <location>
        <position position="203"/>
    </location>
    <ligand>
        <name>[2Fe-2S] cluster</name>
        <dbReference type="ChEBI" id="CHEBI:190135"/>
    </ligand>
</feature>
<dbReference type="Pfam" id="PF20922">
    <property type="entry name" value="Anamorsin_N"/>
    <property type="match status" value="1"/>
</dbReference>
<evidence type="ECO:0000313" key="13">
    <source>
        <dbReference type="EMBL" id="EXC33100.1"/>
    </source>
</evidence>
<comment type="cofactor">
    <cofactor evidence="1 10">
        <name>[4Fe-4S] cluster</name>
        <dbReference type="ChEBI" id="CHEBI:49883"/>
    </cofactor>
</comment>
<feature type="binding site" evidence="10">
    <location>
        <position position="191"/>
    </location>
    <ligand>
        <name>[2Fe-2S] cluster</name>
        <dbReference type="ChEBI" id="CHEBI:190135"/>
    </ligand>
</feature>
<comment type="domain">
    <text evidence="10">The C-terminal domain binds 2 Fe-S clusters but is otherwise mostly in an intrinsically disordered conformation.</text>
</comment>
<evidence type="ECO:0000256" key="10">
    <source>
        <dbReference type="HAMAP-Rule" id="MF_03115"/>
    </source>
</evidence>
<dbReference type="GO" id="GO:0016226">
    <property type="term" value="P:iron-sulfur cluster assembly"/>
    <property type="evidence" value="ECO:0007669"/>
    <property type="project" value="UniProtKB-UniRule"/>
</dbReference>
<dbReference type="InterPro" id="IPR049011">
    <property type="entry name" value="Anamorsin_N_metazoan"/>
</dbReference>
<comment type="caution">
    <text evidence="10">Lacks conserved residue(s) required for the propagation of feature annotation.</text>
</comment>
<dbReference type="eggNOG" id="KOG4020">
    <property type="taxonomic scope" value="Eukaryota"/>
</dbReference>
<dbReference type="Gene3D" id="3.40.50.150">
    <property type="entry name" value="Vaccinia Virus protein VP39"/>
    <property type="match status" value="1"/>
</dbReference>
<proteinExistence type="inferred from homology"/>
<dbReference type="InterPro" id="IPR046408">
    <property type="entry name" value="CIAPIN1"/>
</dbReference>
<dbReference type="GO" id="GO:0046872">
    <property type="term" value="F:metal ion binding"/>
    <property type="evidence" value="ECO:0007669"/>
    <property type="project" value="UniProtKB-KW"/>
</dbReference>
<dbReference type="STRING" id="981085.W9SI96"/>
<keyword evidence="5 10" id="KW-0001">2Fe-2S</keyword>
<feature type="binding site" evidence="10">
    <location>
        <position position="242"/>
    </location>
    <ligand>
        <name>[4Fe-4S] cluster</name>
        <dbReference type="ChEBI" id="CHEBI:49883"/>
    </ligand>
</feature>
<dbReference type="InterPro" id="IPR007785">
    <property type="entry name" value="Anamorsin"/>
</dbReference>
<dbReference type="InterPro" id="IPR029063">
    <property type="entry name" value="SAM-dependent_MTases_sf"/>
</dbReference>
<evidence type="ECO:0000259" key="11">
    <source>
        <dbReference type="Pfam" id="PF05093"/>
    </source>
</evidence>
<comment type="similarity">
    <text evidence="2 10">Belongs to the anamorsin family.</text>
</comment>
<keyword evidence="4 10" id="KW-0963">Cytoplasm</keyword>
<feature type="short sequence motif" description="Cx2C motif 2" evidence="10">
    <location>
        <begin position="242"/>
        <end position="245"/>
    </location>
</feature>
<evidence type="ECO:0000259" key="12">
    <source>
        <dbReference type="Pfam" id="PF20922"/>
    </source>
</evidence>
<evidence type="ECO:0000256" key="7">
    <source>
        <dbReference type="ARBA" id="ARBA00023004"/>
    </source>
</evidence>
<dbReference type="GO" id="GO:0051539">
    <property type="term" value="F:4 iron, 4 sulfur cluster binding"/>
    <property type="evidence" value="ECO:0007669"/>
    <property type="project" value="UniProtKB-KW"/>
</dbReference>
<keyword evidence="9 10" id="KW-0496">Mitochondrion</keyword>
<dbReference type="PANTHER" id="PTHR13273:SF14">
    <property type="entry name" value="ANAMORSIN"/>
    <property type="match status" value="1"/>
</dbReference>
<keyword evidence="6 10" id="KW-0479">Metal-binding</keyword>
<dbReference type="Pfam" id="PF05093">
    <property type="entry name" value="CIAPIN1"/>
    <property type="match status" value="1"/>
</dbReference>
<dbReference type="PANTHER" id="PTHR13273">
    <property type="entry name" value="ANAMORSIN"/>
    <property type="match status" value="1"/>
</dbReference>
<evidence type="ECO:0000256" key="2">
    <source>
        <dbReference type="ARBA" id="ARBA00008169"/>
    </source>
</evidence>
<evidence type="ECO:0000256" key="3">
    <source>
        <dbReference type="ARBA" id="ARBA00022485"/>
    </source>
</evidence>
<feature type="domain" description="Anamorsin N-terminal" evidence="12">
    <location>
        <begin position="40"/>
        <end position="133"/>
    </location>
</feature>